<evidence type="ECO:0000313" key="2">
    <source>
        <dbReference type="EMBL" id="OGE40331.1"/>
    </source>
</evidence>
<sequence length="559" mass="57601">MKSFLSNITKKYGQYLLIGLSLFVLSIALMGRAGVLAEVLKQGPQVVFAGPCPQGGCNGGEPTVEQYPQCGGDCNGTTYDGSHTVWVKKNVDGACNVSYQCEDRGQQEGQCGNTSPPACNETPRQYTQCGGECNGTTYDSSHTIDVNKNVDGSCNVSYSCNDLGAINGQCGNSTPPTQICTPGQRDANSRTCIGSTGCKYNLNECNSDGMGWHQVEETNCSLAPAGCNGMCTPNDNVGVVEQCVGTQMCKFNKWIGTMCNEGLGGAYGCRAANPGECEVATTSCFVCENGAYRTTSSNNCNTSSPACNPNNPGQGACTGASVGQLCPAPQGCVSNGSCSAAAPACGQTTQGVNNCGVACTRSGAACPAPTSTPPVLCQSNGSCSAAAPACGQTTQGVDNCNNVCFKQGLACPVATPTPGVTPSPTPATTTCGPNTRQEIGQNGAIVCVSTVVNQTQTQTNNQNQTVNVTAQGGSASINYPAAAAAAYQRAYVRTAGVPMKTGQVEVAGVQELPKTGLPLVAWMLVGVAPFGVKLRRFGRSTKEETTANSMWEDRQFKKS</sequence>
<gene>
    <name evidence="2" type="ORF">A3D25_03035</name>
</gene>
<organism evidence="2 3">
    <name type="scientific">Candidatus Daviesbacteria bacterium RIFCSPHIGHO2_02_FULL_43_12</name>
    <dbReference type="NCBI Taxonomy" id="1797776"/>
    <lineage>
        <taxon>Bacteria</taxon>
        <taxon>Candidatus Daviesiibacteriota</taxon>
    </lineage>
</organism>
<evidence type="ECO:0000256" key="1">
    <source>
        <dbReference type="SAM" id="MobiDB-lite"/>
    </source>
</evidence>
<dbReference type="Proteomes" id="UP000177328">
    <property type="component" value="Unassembled WGS sequence"/>
</dbReference>
<comment type="caution">
    <text evidence="2">The sequence shown here is derived from an EMBL/GenBank/DDBJ whole genome shotgun (WGS) entry which is preliminary data.</text>
</comment>
<name>A0A1F5KI93_9BACT</name>
<feature type="region of interest" description="Disordered" evidence="1">
    <location>
        <begin position="415"/>
        <end position="434"/>
    </location>
</feature>
<evidence type="ECO:0000313" key="3">
    <source>
        <dbReference type="Proteomes" id="UP000177328"/>
    </source>
</evidence>
<dbReference type="AlphaFoldDB" id="A0A1F5KI93"/>
<accession>A0A1F5KI93</accession>
<dbReference type="EMBL" id="MFDD01000012">
    <property type="protein sequence ID" value="OGE40331.1"/>
    <property type="molecule type" value="Genomic_DNA"/>
</dbReference>
<proteinExistence type="predicted"/>
<protein>
    <submittedName>
        <fullName evidence="2">Uncharacterized protein</fullName>
    </submittedName>
</protein>
<reference evidence="2 3" key="1">
    <citation type="journal article" date="2016" name="Nat. Commun.">
        <title>Thousands of microbial genomes shed light on interconnected biogeochemical processes in an aquifer system.</title>
        <authorList>
            <person name="Anantharaman K."/>
            <person name="Brown C.T."/>
            <person name="Hug L.A."/>
            <person name="Sharon I."/>
            <person name="Castelle C.J."/>
            <person name="Probst A.J."/>
            <person name="Thomas B.C."/>
            <person name="Singh A."/>
            <person name="Wilkins M.J."/>
            <person name="Karaoz U."/>
            <person name="Brodie E.L."/>
            <person name="Williams K.H."/>
            <person name="Hubbard S.S."/>
            <person name="Banfield J.F."/>
        </authorList>
    </citation>
    <scope>NUCLEOTIDE SEQUENCE [LARGE SCALE GENOMIC DNA]</scope>
</reference>